<dbReference type="EMBL" id="CP089984">
    <property type="protein sequence ID" value="WXB18842.1"/>
    <property type="molecule type" value="Genomic_DNA"/>
</dbReference>
<sequence length="150" mass="15297">MFHPNVAGCFYNDRGQRSAKNFCAKKCESDSDCRSDYRCSDPKEQPLSAIVLDDNQNVRVCVPVPRLTQDASAPPLPDGGSQPLVCLPGSKTNPSEIDGSVAPPNPPDAGASDAGDAGEAGAPSTPAKSSNPGPTSQAGPVSSKSRASGA</sequence>
<feature type="region of interest" description="Disordered" evidence="1">
    <location>
        <begin position="68"/>
        <end position="150"/>
    </location>
</feature>
<proteinExistence type="predicted"/>
<dbReference type="Proteomes" id="UP001370348">
    <property type="component" value="Chromosome"/>
</dbReference>
<feature type="compositionally biased region" description="Low complexity" evidence="1">
    <location>
        <begin position="108"/>
        <end position="123"/>
    </location>
</feature>
<reference evidence="2 3" key="1">
    <citation type="submission" date="2021-12" db="EMBL/GenBank/DDBJ databases">
        <title>Discovery of the Pendulisporaceae a myxobacterial family with distinct sporulation behavior and unique specialized metabolism.</title>
        <authorList>
            <person name="Garcia R."/>
            <person name="Popoff A."/>
            <person name="Bader C.D."/>
            <person name="Loehr J."/>
            <person name="Walesch S."/>
            <person name="Walt C."/>
            <person name="Boldt J."/>
            <person name="Bunk B."/>
            <person name="Haeckl F.J.F.P.J."/>
            <person name="Gunesch A.P."/>
            <person name="Birkelbach J."/>
            <person name="Nuebel U."/>
            <person name="Pietschmann T."/>
            <person name="Bach T."/>
            <person name="Mueller R."/>
        </authorList>
    </citation>
    <scope>NUCLEOTIDE SEQUENCE [LARGE SCALE GENOMIC DNA]</scope>
    <source>
        <strain evidence="2 3">MSr11954</strain>
    </source>
</reference>
<evidence type="ECO:0000256" key="1">
    <source>
        <dbReference type="SAM" id="MobiDB-lite"/>
    </source>
</evidence>
<protein>
    <submittedName>
        <fullName evidence="2">Uncharacterized protein</fullName>
    </submittedName>
</protein>
<accession>A0ABZ2M8M5</accession>
<organism evidence="2 3">
    <name type="scientific">Pendulispora albinea</name>
    <dbReference type="NCBI Taxonomy" id="2741071"/>
    <lineage>
        <taxon>Bacteria</taxon>
        <taxon>Pseudomonadati</taxon>
        <taxon>Myxococcota</taxon>
        <taxon>Myxococcia</taxon>
        <taxon>Myxococcales</taxon>
        <taxon>Sorangiineae</taxon>
        <taxon>Pendulisporaceae</taxon>
        <taxon>Pendulispora</taxon>
    </lineage>
</organism>
<name>A0ABZ2M8M5_9BACT</name>
<feature type="compositionally biased region" description="Polar residues" evidence="1">
    <location>
        <begin position="126"/>
        <end position="150"/>
    </location>
</feature>
<dbReference type="RefSeq" id="WP_394828467.1">
    <property type="nucleotide sequence ID" value="NZ_CP089984.1"/>
</dbReference>
<evidence type="ECO:0000313" key="2">
    <source>
        <dbReference type="EMBL" id="WXB18842.1"/>
    </source>
</evidence>
<gene>
    <name evidence="2" type="ORF">LZC94_16585</name>
</gene>
<keyword evidence="3" id="KW-1185">Reference proteome</keyword>
<evidence type="ECO:0000313" key="3">
    <source>
        <dbReference type="Proteomes" id="UP001370348"/>
    </source>
</evidence>